<proteinExistence type="inferred from homology"/>
<dbReference type="NCBIfam" id="TIGR00756">
    <property type="entry name" value="PPR"/>
    <property type="match status" value="2"/>
</dbReference>
<dbReference type="Proteomes" id="UP000250321">
    <property type="component" value="Unassembled WGS sequence"/>
</dbReference>
<sequence>MKERECKADTVTFNVILGGLCREGRIEDALEMLEKLPYEGVYLNKASYRIVLNFLCQKGELNKATQLLGLMMGRGFVPHYATSNDLLVRLSEAGMAENAVMALSRLVEMGFKPQPDSWALLVESICRERKLLSAFELLDELVVIEQD</sequence>
<dbReference type="InterPro" id="IPR011990">
    <property type="entry name" value="TPR-like_helical_dom_sf"/>
</dbReference>
<dbReference type="InterPro" id="IPR050667">
    <property type="entry name" value="PPR-containing_protein"/>
</dbReference>
<evidence type="ECO:0000256" key="1">
    <source>
        <dbReference type="ARBA" id="ARBA00007626"/>
    </source>
</evidence>
<dbReference type="PROSITE" id="PS51375">
    <property type="entry name" value="PPR"/>
    <property type="match status" value="2"/>
</dbReference>
<reference evidence="4 5" key="1">
    <citation type="submission" date="2018-02" db="EMBL/GenBank/DDBJ databases">
        <title>Draft genome of wild Prunus yedoensis var. nudiflora.</title>
        <authorList>
            <person name="Baek S."/>
            <person name="Kim J.-H."/>
            <person name="Choi K."/>
            <person name="Kim G.-B."/>
            <person name="Cho A."/>
            <person name="Jang H."/>
            <person name="Shin C.-H."/>
            <person name="Yu H.-J."/>
            <person name="Mun J.-H."/>
        </authorList>
    </citation>
    <scope>NUCLEOTIDE SEQUENCE [LARGE SCALE GENOMIC DNA]</scope>
    <source>
        <strain evidence="5">cv. Jeju island</strain>
        <tissue evidence="4">Leaf</tissue>
    </source>
</reference>
<evidence type="ECO:0000313" key="4">
    <source>
        <dbReference type="EMBL" id="PQM38645.1"/>
    </source>
</evidence>
<gene>
    <name evidence="4" type="ORF">Pyn_37052</name>
</gene>
<comment type="similarity">
    <text evidence="1">Belongs to the PPR family. P subfamily.</text>
</comment>
<feature type="repeat" description="PPR" evidence="3">
    <location>
        <begin position="9"/>
        <end position="43"/>
    </location>
</feature>
<name>A0A314UMB0_PRUYE</name>
<feature type="repeat" description="PPR" evidence="3">
    <location>
        <begin position="44"/>
        <end position="78"/>
    </location>
</feature>
<keyword evidence="2" id="KW-0677">Repeat</keyword>
<keyword evidence="5" id="KW-1185">Reference proteome</keyword>
<dbReference type="OrthoDB" id="185373at2759"/>
<dbReference type="InterPro" id="IPR002885">
    <property type="entry name" value="PPR_rpt"/>
</dbReference>
<dbReference type="EMBL" id="PJQY01003295">
    <property type="protein sequence ID" value="PQM38645.1"/>
    <property type="molecule type" value="Genomic_DNA"/>
</dbReference>
<dbReference type="PANTHER" id="PTHR47939:SF13">
    <property type="entry name" value="OS03G0201400 PROTEIN"/>
    <property type="match status" value="1"/>
</dbReference>
<evidence type="ECO:0000256" key="3">
    <source>
        <dbReference type="PROSITE-ProRule" id="PRU00708"/>
    </source>
</evidence>
<organism evidence="4 5">
    <name type="scientific">Prunus yedoensis var. nudiflora</name>
    <dbReference type="NCBI Taxonomy" id="2094558"/>
    <lineage>
        <taxon>Eukaryota</taxon>
        <taxon>Viridiplantae</taxon>
        <taxon>Streptophyta</taxon>
        <taxon>Embryophyta</taxon>
        <taxon>Tracheophyta</taxon>
        <taxon>Spermatophyta</taxon>
        <taxon>Magnoliopsida</taxon>
        <taxon>eudicotyledons</taxon>
        <taxon>Gunneridae</taxon>
        <taxon>Pentapetalae</taxon>
        <taxon>rosids</taxon>
        <taxon>fabids</taxon>
        <taxon>Rosales</taxon>
        <taxon>Rosaceae</taxon>
        <taxon>Amygdaloideae</taxon>
        <taxon>Amygdaleae</taxon>
        <taxon>Prunus</taxon>
    </lineage>
</organism>
<dbReference type="PANTHER" id="PTHR47939">
    <property type="entry name" value="MEMBRANE-ASSOCIATED SALT-INDUCIBLE PROTEIN-LIKE"/>
    <property type="match status" value="1"/>
</dbReference>
<protein>
    <submittedName>
        <fullName evidence="4">Pentatricopeptide repeat-containing protein</fullName>
    </submittedName>
</protein>
<accession>A0A314UMB0</accession>
<comment type="caution">
    <text evidence="4">The sequence shown here is derived from an EMBL/GenBank/DDBJ whole genome shotgun (WGS) entry which is preliminary data.</text>
</comment>
<evidence type="ECO:0000313" key="5">
    <source>
        <dbReference type="Proteomes" id="UP000250321"/>
    </source>
</evidence>
<dbReference type="AlphaFoldDB" id="A0A314UMB0"/>
<dbReference type="Pfam" id="PF13041">
    <property type="entry name" value="PPR_2"/>
    <property type="match status" value="1"/>
</dbReference>
<dbReference type="Gene3D" id="1.25.40.10">
    <property type="entry name" value="Tetratricopeptide repeat domain"/>
    <property type="match status" value="1"/>
</dbReference>
<evidence type="ECO:0000256" key="2">
    <source>
        <dbReference type="ARBA" id="ARBA00022737"/>
    </source>
</evidence>